<feature type="transmembrane region" description="Helical" evidence="1">
    <location>
        <begin position="154"/>
        <end position="173"/>
    </location>
</feature>
<keyword evidence="1" id="KW-0472">Membrane</keyword>
<dbReference type="RefSeq" id="WP_353301590.1">
    <property type="nucleotide sequence ID" value="NZ_BAABWN010000002.1"/>
</dbReference>
<keyword evidence="3" id="KW-1185">Reference proteome</keyword>
<feature type="transmembrane region" description="Helical" evidence="1">
    <location>
        <begin position="16"/>
        <end position="38"/>
    </location>
</feature>
<proteinExistence type="predicted"/>
<organism evidence="2 3">
    <name type="scientific">Sessilibacter corallicola</name>
    <dbReference type="NCBI Taxonomy" id="2904075"/>
    <lineage>
        <taxon>Bacteria</taxon>
        <taxon>Pseudomonadati</taxon>
        <taxon>Pseudomonadota</taxon>
        <taxon>Gammaproteobacteria</taxon>
        <taxon>Cellvibrionales</taxon>
        <taxon>Cellvibrionaceae</taxon>
        <taxon>Sessilibacter</taxon>
    </lineage>
</organism>
<dbReference type="EMBL" id="BAABWN010000002">
    <property type="protein sequence ID" value="GAA6166726.1"/>
    <property type="molecule type" value="Genomic_DNA"/>
</dbReference>
<sequence length="265" mass="29746">MVNINKEQKAGHINTIGWLAALLKVTTLFAGIPAYVLYFGHTFLYGFLTGYGFESPSFSASTYDLVLYFMIGTRKVFDAFLGPKIVFGLVGIFFAISILFIFILLSLLLLRKFSPTRFTKLSSLILDNKKEAQASGEVKLLYVTLNFFERIHTWVSRGVGIYFVLAIVFYIAWRLGISGLASGIDLAKEQINGFQCYESSDQITESGVKSGCTMVTTKSGEVLTGRRIYQSTDRVFFYTKNGSYELTNDLEIRFFSPALESTDNH</sequence>
<name>A0ABQ0A503_9GAMM</name>
<evidence type="ECO:0000256" key="1">
    <source>
        <dbReference type="SAM" id="Phobius"/>
    </source>
</evidence>
<keyword evidence="1" id="KW-0812">Transmembrane</keyword>
<evidence type="ECO:0000313" key="2">
    <source>
        <dbReference type="EMBL" id="GAA6166726.1"/>
    </source>
</evidence>
<dbReference type="Proteomes" id="UP001465153">
    <property type="component" value="Unassembled WGS sequence"/>
</dbReference>
<protein>
    <submittedName>
        <fullName evidence="2">Uncharacterized protein</fullName>
    </submittedName>
</protein>
<accession>A0ABQ0A503</accession>
<keyword evidence="1" id="KW-1133">Transmembrane helix</keyword>
<evidence type="ECO:0000313" key="3">
    <source>
        <dbReference type="Proteomes" id="UP001465153"/>
    </source>
</evidence>
<comment type="caution">
    <text evidence="2">The sequence shown here is derived from an EMBL/GenBank/DDBJ whole genome shotgun (WGS) entry which is preliminary data.</text>
</comment>
<reference evidence="2 3" key="1">
    <citation type="submission" date="2024-04" db="EMBL/GenBank/DDBJ databases">
        <title>Draft genome sequence of Sessilibacter corallicola NBRC 116591.</title>
        <authorList>
            <person name="Miyakawa T."/>
            <person name="Kusuya Y."/>
            <person name="Miura T."/>
        </authorList>
    </citation>
    <scope>NUCLEOTIDE SEQUENCE [LARGE SCALE GENOMIC DNA]</scope>
    <source>
        <strain evidence="2 3">KU-00831-HH</strain>
    </source>
</reference>
<gene>
    <name evidence="2" type="ORF">NBRC116591_05360</name>
</gene>
<feature type="transmembrane region" description="Helical" evidence="1">
    <location>
        <begin position="85"/>
        <end position="110"/>
    </location>
</feature>